<evidence type="ECO:0000256" key="7">
    <source>
        <dbReference type="ARBA" id="ARBA00029808"/>
    </source>
</evidence>
<protein>
    <recommendedName>
        <fullName evidence="4">Biogenesis of lysosome-related organelles complex 1 subunit KXD1</fullName>
    </recommendedName>
    <alternativeName>
        <fullName evidence="7">KxDL homolog</fullName>
    </alternativeName>
</protein>
<evidence type="ECO:0000256" key="8">
    <source>
        <dbReference type="SAM" id="MobiDB-lite"/>
    </source>
</evidence>
<dbReference type="GO" id="GO:0005768">
    <property type="term" value="C:endosome"/>
    <property type="evidence" value="ECO:0007669"/>
    <property type="project" value="UniProtKB-SubCell"/>
</dbReference>
<evidence type="ECO:0000256" key="1">
    <source>
        <dbReference type="ARBA" id="ARBA00002069"/>
    </source>
</evidence>
<evidence type="ECO:0000256" key="6">
    <source>
        <dbReference type="ARBA" id="ARBA00022753"/>
    </source>
</evidence>
<evidence type="ECO:0000256" key="4">
    <source>
        <dbReference type="ARBA" id="ARBA00016207"/>
    </source>
</evidence>
<keyword evidence="5" id="KW-0813">Transport</keyword>
<dbReference type="InterPro" id="IPR051390">
    <property type="entry name" value="BLOC-1_subunit_KXD1"/>
</dbReference>
<comment type="caution">
    <text evidence="10">The sequence shown here is derived from an EMBL/GenBank/DDBJ whole genome shotgun (WGS) entry which is preliminary data.</text>
</comment>
<feature type="region of interest" description="Disordered" evidence="8">
    <location>
        <begin position="170"/>
        <end position="194"/>
    </location>
</feature>
<feature type="compositionally biased region" description="Acidic residues" evidence="8">
    <location>
        <begin position="35"/>
        <end position="51"/>
    </location>
</feature>
<dbReference type="GO" id="GO:0007032">
    <property type="term" value="P:endosome organization"/>
    <property type="evidence" value="ECO:0007669"/>
    <property type="project" value="TreeGrafter"/>
</dbReference>
<dbReference type="GO" id="GO:0031083">
    <property type="term" value="C:BLOC-1 complex"/>
    <property type="evidence" value="ECO:0007669"/>
    <property type="project" value="TreeGrafter"/>
</dbReference>
<keyword evidence="6" id="KW-0967">Endosome</keyword>
<evidence type="ECO:0000256" key="3">
    <source>
        <dbReference type="ARBA" id="ARBA00005913"/>
    </source>
</evidence>
<keyword evidence="11" id="KW-1185">Reference proteome</keyword>
<organism evidence="10 11">
    <name type="scientific">Wickerhamomyces mucosus</name>
    <dbReference type="NCBI Taxonomy" id="1378264"/>
    <lineage>
        <taxon>Eukaryota</taxon>
        <taxon>Fungi</taxon>
        <taxon>Dikarya</taxon>
        <taxon>Ascomycota</taxon>
        <taxon>Saccharomycotina</taxon>
        <taxon>Saccharomycetes</taxon>
        <taxon>Phaffomycetales</taxon>
        <taxon>Wickerhamomycetaceae</taxon>
        <taxon>Wickerhamomyces</taxon>
    </lineage>
</organism>
<evidence type="ECO:0000256" key="2">
    <source>
        <dbReference type="ARBA" id="ARBA00004177"/>
    </source>
</evidence>
<evidence type="ECO:0000313" key="11">
    <source>
        <dbReference type="Proteomes" id="UP000769528"/>
    </source>
</evidence>
<feature type="region of interest" description="Disordered" evidence="8">
    <location>
        <begin position="24"/>
        <end position="51"/>
    </location>
</feature>
<accession>A0A9P8PYI1</accession>
<name>A0A9P8PYI1_9ASCO</name>
<dbReference type="AlphaFoldDB" id="A0A9P8PYI1"/>
<dbReference type="PANTHER" id="PTHR37787:SF1">
    <property type="entry name" value="BIOGENESIS OF LYSOSOME-RELATED ORGANELLES COMPLEX 1 SUBUNIT KXD1"/>
    <property type="match status" value="1"/>
</dbReference>
<dbReference type="Proteomes" id="UP000769528">
    <property type="component" value="Unassembled WGS sequence"/>
</dbReference>
<feature type="compositionally biased region" description="Basic and acidic residues" evidence="8">
    <location>
        <begin position="171"/>
        <end position="183"/>
    </location>
</feature>
<dbReference type="OrthoDB" id="4089816at2759"/>
<dbReference type="Pfam" id="PF10241">
    <property type="entry name" value="KxDL"/>
    <property type="match status" value="1"/>
</dbReference>
<proteinExistence type="inferred from homology"/>
<evidence type="ECO:0000313" key="10">
    <source>
        <dbReference type="EMBL" id="KAH3679890.1"/>
    </source>
</evidence>
<dbReference type="GO" id="GO:0032880">
    <property type="term" value="P:regulation of protein localization"/>
    <property type="evidence" value="ECO:0007669"/>
    <property type="project" value="TreeGrafter"/>
</dbReference>
<dbReference type="InterPro" id="IPR019371">
    <property type="entry name" value="KxDL_dom"/>
</dbReference>
<reference evidence="10" key="1">
    <citation type="journal article" date="2021" name="Open Biol.">
        <title>Shared evolutionary footprints suggest mitochondrial oxidative damage underlies multiple complex I losses in fungi.</title>
        <authorList>
            <person name="Schikora-Tamarit M.A."/>
            <person name="Marcet-Houben M."/>
            <person name="Nosek J."/>
            <person name="Gabaldon T."/>
        </authorList>
    </citation>
    <scope>NUCLEOTIDE SEQUENCE</scope>
    <source>
        <strain evidence="10">CBS6341</strain>
    </source>
</reference>
<comment type="function">
    <text evidence="1">Component of the biogenesis of lysosome-related organelles complex-1 (BLOC-1) involved in endosomal cargo sorting.</text>
</comment>
<feature type="domain" description="KxDL" evidence="9">
    <location>
        <begin position="74"/>
        <end position="153"/>
    </location>
</feature>
<sequence length="194" mass="22531">MHTRQPSINSQTFAINEPEVIEGSISSNGENVTLNDEEEDLSTDSYQDSDIDESETMFDPVKYIHSALMNAMDVSMDWNKSMVIQAQTSGVLKNKEFELINLLDKSQNDLIEYKKNFEEGFEVVRNLVKDLKQTKKKLDLLTEQFKSRYPIEYSQSKDKILQVNLQSEINENDKSKRENKTNEDDNEDDEIYII</sequence>
<feature type="compositionally biased region" description="Polar residues" evidence="8">
    <location>
        <begin position="24"/>
        <end position="34"/>
    </location>
</feature>
<gene>
    <name evidence="10" type="ORF">WICMUC_000633</name>
</gene>
<evidence type="ECO:0000256" key="5">
    <source>
        <dbReference type="ARBA" id="ARBA00022448"/>
    </source>
</evidence>
<evidence type="ECO:0000259" key="9">
    <source>
        <dbReference type="Pfam" id="PF10241"/>
    </source>
</evidence>
<dbReference type="EMBL" id="JAEUBF010000206">
    <property type="protein sequence ID" value="KAH3679890.1"/>
    <property type="molecule type" value="Genomic_DNA"/>
</dbReference>
<comment type="subcellular location">
    <subcellularLocation>
        <location evidence="2">Endosome</location>
    </subcellularLocation>
</comment>
<comment type="similarity">
    <text evidence="3">Belongs to the KXD1 family.</text>
</comment>
<feature type="compositionally biased region" description="Acidic residues" evidence="8">
    <location>
        <begin position="184"/>
        <end position="194"/>
    </location>
</feature>
<reference evidence="10" key="2">
    <citation type="submission" date="2021-01" db="EMBL/GenBank/DDBJ databases">
        <authorList>
            <person name="Schikora-Tamarit M.A."/>
        </authorList>
    </citation>
    <scope>NUCLEOTIDE SEQUENCE</scope>
    <source>
        <strain evidence="10">CBS6341</strain>
    </source>
</reference>
<dbReference type="PANTHER" id="PTHR37787">
    <property type="entry name" value="BIOGENESIS OF LYSOSOME-RELATED ORGANELLES COMPLEX 1 SUBUNIT KXD1"/>
    <property type="match status" value="1"/>
</dbReference>